<dbReference type="InterPro" id="IPR041650">
    <property type="entry name" value="HEPN_Swt1"/>
</dbReference>
<accession>A0A011Q5I6</accession>
<dbReference type="EMBL" id="JEMY01000068">
    <property type="protein sequence ID" value="EXI84547.1"/>
    <property type="molecule type" value="Genomic_DNA"/>
</dbReference>
<evidence type="ECO:0000313" key="3">
    <source>
        <dbReference type="EMBL" id="EXI84547.1"/>
    </source>
</evidence>
<dbReference type="Pfam" id="PF18731">
    <property type="entry name" value="HEPN_Swt1"/>
    <property type="match status" value="1"/>
</dbReference>
<evidence type="ECO:0000259" key="2">
    <source>
        <dbReference type="Pfam" id="PF18731"/>
    </source>
</evidence>
<dbReference type="PATRIC" id="fig|1454004.3.peg.3941"/>
<proteinExistence type="predicted"/>
<organism evidence="3 4">
    <name type="scientific">Accumulibacter regalis</name>
    <dbReference type="NCBI Taxonomy" id="522306"/>
    <lineage>
        <taxon>Bacteria</taxon>
        <taxon>Pseudomonadati</taxon>
        <taxon>Pseudomonadota</taxon>
        <taxon>Betaproteobacteria</taxon>
        <taxon>Candidatus Accumulibacter</taxon>
    </lineage>
</organism>
<comment type="caution">
    <text evidence="3">The sequence shown here is derived from an EMBL/GenBank/DDBJ whole genome shotgun (WGS) entry which is preliminary data.</text>
</comment>
<dbReference type="Proteomes" id="UP000022141">
    <property type="component" value="Unassembled WGS sequence"/>
</dbReference>
<evidence type="ECO:0000313" key="4">
    <source>
        <dbReference type="Proteomes" id="UP000022141"/>
    </source>
</evidence>
<evidence type="ECO:0000256" key="1">
    <source>
        <dbReference type="SAM" id="MobiDB-lite"/>
    </source>
</evidence>
<keyword evidence="4" id="KW-1185">Reference proteome</keyword>
<dbReference type="eggNOG" id="COG1483">
    <property type="taxonomic scope" value="Bacteria"/>
</dbReference>
<protein>
    <recommendedName>
        <fullName evidence="2">Swt1-like HEPN domain-containing protein</fullName>
    </recommendedName>
</protein>
<feature type="region of interest" description="Disordered" evidence="1">
    <location>
        <begin position="410"/>
        <end position="429"/>
    </location>
</feature>
<gene>
    <name evidence="3" type="ORF">AW11_03844</name>
</gene>
<dbReference type="InterPro" id="IPR007555">
    <property type="entry name" value="DUF499"/>
</dbReference>
<sequence length="1114" mass="122604">MAITNHERVGKALELLKTGLVPFIERELKARYGTGWAFEVKDILSDTRLSAGKTESLNDIAASLVVMDRKWGEVFRQVLGKTERSLVNELLAVRNDWAHQEPFSSDDAYRALDSAARLLTAISAVQAGEVEKMKTELLRVRFDEQARGEKRKSAGTAIESGVTGSLKPWREVVMPHEDVASGRYQQAEFAADLWQVHLGEGTPEYRNPVEFFRRTYLTASLTEMLVGAVRRLTVGGGDPVVQLQTNFGGGKTHSMLALYHLFSGIAPTELAGIDAVMQAAGAKGSLKAQRVVLVGNKISPGNPSVKPDGTVVRTLWGELAWQLGGKKAFARVQADDENATSPGDVLRELFNDYGPCLILVDEWVAYARQLHDQSDLPAGGFETQFTFAQLLTESAKLAKNCLLVISLPASDTSGASSHSHSDDVEVGGTRGREALDRLRNVVGRVESSWRPASAEEGFEIVRRRLFQPLADQAFKDRDVVARAFADFYRTQQAEFPPECREAEYEQRIKAAYPIHPEIFDRLYTDWSTLVKFQRTRGVLRLMAAVIHSLWEKGDRNPLILPANVSIDDARVQSELTRYLSDNWVPVIEKDVDGPNSLPLKLDSELPNLGKFSACRRVARAIYLGSAPTTAAAHKGIEDRRVKLGCVMPGESPAVFGDALRRMAGAATYLYQDGSHYWYSTQPTVTKLAEDRAEQMKREPDKVAHELEQRLRRDLARTGDFPRIHPMPATGADVPDDFDARLVVLGVNHPYSRDGGSAAELVAKAILENRGNTPRLYRNTLVFLAADKTRLQDLDEAARKFLAWRSILEEQKNLNLTPYQVTQAETQKTSADGTVTARLPETYQWLLVPVQGTPQAAITWEALRLQGQDALAVRASRKLRSDEHYLTSFAPTRLRMELDRIPLWRGSHVAVKQLVEDFARYLYLPRLKDSGVLLDAIRDGVNLLTWTQDSFALADSFDEGEGRYKGLRGGTMVALGDAHAPDLVVKPDVANKQLEAERAARPPGGASGQLPVGGTSGTASPAPGTNPPGGSIPPGTVKPKRFHGTAILETARVGRDASRIADEVISHLAGLVGASVTVTIEVEAEIPDGAPDHVVRTVTENSRTLRFTSQGFEKE</sequence>
<reference evidence="3" key="1">
    <citation type="submission" date="2014-02" db="EMBL/GenBank/DDBJ databases">
        <title>Expanding our view of genomic diversity in Candidatus Accumulibacter clades.</title>
        <authorList>
            <person name="Skennerton C.T."/>
            <person name="Barr J.J."/>
            <person name="Slater F.R."/>
            <person name="Bond P.L."/>
            <person name="Tyson G.W."/>
        </authorList>
    </citation>
    <scope>NUCLEOTIDE SEQUENCE [LARGE SCALE GENOMIC DNA]</scope>
</reference>
<dbReference type="STRING" id="1454004.AW11_03844"/>
<dbReference type="AlphaFoldDB" id="A0A011Q5I6"/>
<feature type="region of interest" description="Disordered" evidence="1">
    <location>
        <begin position="995"/>
        <end position="1039"/>
    </location>
</feature>
<dbReference type="Pfam" id="PF04465">
    <property type="entry name" value="DUF499"/>
    <property type="match status" value="1"/>
</dbReference>
<name>A0A011Q5I6_ACCRE</name>
<feature type="domain" description="Swt1-like HEPN" evidence="2">
    <location>
        <begin position="11"/>
        <end position="123"/>
    </location>
</feature>